<name>A0ABN1G8A1_9ACTN</name>
<dbReference type="PANTHER" id="PTHR21310:SF40">
    <property type="entry name" value="AMINOGLYCOSIDE PHOSPHOTRANSFERASE DOMAIN-CONTAINING PROTEIN-RELATED"/>
    <property type="match status" value="1"/>
</dbReference>
<dbReference type="SUPFAM" id="SSF56112">
    <property type="entry name" value="Protein kinase-like (PK-like)"/>
    <property type="match status" value="1"/>
</dbReference>
<dbReference type="InterPro" id="IPR011009">
    <property type="entry name" value="Kinase-like_dom_sf"/>
</dbReference>
<dbReference type="Gene3D" id="3.90.1200.10">
    <property type="match status" value="1"/>
</dbReference>
<dbReference type="RefSeq" id="WP_344601217.1">
    <property type="nucleotide sequence ID" value="NZ_BAAAHE010000005.1"/>
</dbReference>
<gene>
    <name evidence="2" type="ORF">GCM10009547_04900</name>
</gene>
<accession>A0ABN1G8A1</accession>
<reference evidence="2 3" key="1">
    <citation type="journal article" date="2019" name="Int. J. Syst. Evol. Microbiol.">
        <title>The Global Catalogue of Microorganisms (GCM) 10K type strain sequencing project: providing services to taxonomists for standard genome sequencing and annotation.</title>
        <authorList>
            <consortium name="The Broad Institute Genomics Platform"/>
            <consortium name="The Broad Institute Genome Sequencing Center for Infectious Disease"/>
            <person name="Wu L."/>
            <person name="Ma J."/>
        </authorList>
    </citation>
    <scope>NUCLEOTIDE SEQUENCE [LARGE SCALE GENOMIC DNA]</scope>
    <source>
        <strain evidence="2 3">JCM 10671</strain>
    </source>
</reference>
<keyword evidence="3" id="KW-1185">Reference proteome</keyword>
<comment type="caution">
    <text evidence="2">The sequence shown here is derived from an EMBL/GenBank/DDBJ whole genome shotgun (WGS) entry which is preliminary data.</text>
</comment>
<dbReference type="EMBL" id="BAAAHE010000005">
    <property type="protein sequence ID" value="GAA0606011.1"/>
    <property type="molecule type" value="Genomic_DNA"/>
</dbReference>
<protein>
    <submittedName>
        <fullName evidence="2">Phosphotransferase family protein</fullName>
    </submittedName>
</protein>
<dbReference type="Gene3D" id="3.30.200.20">
    <property type="entry name" value="Phosphorylase Kinase, domain 1"/>
    <property type="match status" value="1"/>
</dbReference>
<sequence>MALANRIDPARAAAALEHWMGQPVRDLSVPTASGLSCETVLFTAGERPYVARVAPPDGTGLFPTYWLEDEARIMRTLAESTPVPTPHVVGVELDPRVLGDRFLVMDHIAGRVPPDDPPYSLAGWVLDLSPAEQHRLIDNAIATIVAVAQVDWAGLDLRLSRVGIGEQIGFLEHLYVTGHQNRPHPVIEAGLEYLRTHAPTDEPMTLSWGDARIGNMLFADDLTVVGALDWELASIGSPELDLAYFLYALRLWSEGYGAPSPPGFPDRDEILARWTELSGLTPRHLDYYERFAATFGALAVMRAGHLMTEAGILPPESTMWLINPASVMLAGYLGVDVPAGEVTGWAGHR</sequence>
<dbReference type="PANTHER" id="PTHR21310">
    <property type="entry name" value="AMINOGLYCOSIDE PHOSPHOTRANSFERASE-RELATED-RELATED"/>
    <property type="match status" value="1"/>
</dbReference>
<dbReference type="InterPro" id="IPR002575">
    <property type="entry name" value="Aminoglycoside_PTrfase"/>
</dbReference>
<evidence type="ECO:0000313" key="2">
    <source>
        <dbReference type="EMBL" id="GAA0606011.1"/>
    </source>
</evidence>
<evidence type="ECO:0000313" key="3">
    <source>
        <dbReference type="Proteomes" id="UP001500957"/>
    </source>
</evidence>
<proteinExistence type="predicted"/>
<dbReference type="CDD" id="cd05154">
    <property type="entry name" value="ACAD10_11_N-like"/>
    <property type="match status" value="1"/>
</dbReference>
<dbReference type="InterPro" id="IPR041726">
    <property type="entry name" value="ACAD10_11_N"/>
</dbReference>
<feature type="domain" description="Aminoglycoside phosphotransferase" evidence="1">
    <location>
        <begin position="32"/>
        <end position="256"/>
    </location>
</feature>
<organism evidence="2 3">
    <name type="scientific">Sporichthya brevicatena</name>
    <dbReference type="NCBI Taxonomy" id="171442"/>
    <lineage>
        <taxon>Bacteria</taxon>
        <taxon>Bacillati</taxon>
        <taxon>Actinomycetota</taxon>
        <taxon>Actinomycetes</taxon>
        <taxon>Sporichthyales</taxon>
        <taxon>Sporichthyaceae</taxon>
        <taxon>Sporichthya</taxon>
    </lineage>
</organism>
<dbReference type="Proteomes" id="UP001500957">
    <property type="component" value="Unassembled WGS sequence"/>
</dbReference>
<dbReference type="Pfam" id="PF01636">
    <property type="entry name" value="APH"/>
    <property type="match status" value="1"/>
</dbReference>
<evidence type="ECO:0000259" key="1">
    <source>
        <dbReference type="Pfam" id="PF01636"/>
    </source>
</evidence>
<dbReference type="InterPro" id="IPR051678">
    <property type="entry name" value="AGP_Transferase"/>
</dbReference>